<keyword evidence="4" id="KW-0479">Metal-binding</keyword>
<sequence length="763" mass="85992">MFLYSMSISPFVLSQAPSQQMTMKLGQWIPGRSEEHSGMICGLDACGKTTLLYRWKTGETVTTIATIGFNVETIPHGKRWKLTLWDVGGGDRVRPLMRHYLAEDRLIIFVHDCVDQERLDEQLAEFHSCAKKMFEVGGRYMWILFNKQDGLPPDKRDSTVQDLMSRYETAAARYSDSVVVRILDLPGLSAKEGTQIHAVLDDIKQTLQEFQKPTARSQVGLGALPNADARSRWKLAELAEEMVNADGTTPDEFWRLFESGQLPVWGLYNHLKAGYFIMIDGFTAGSSILESAEVFITHLQRLRGINADRFPITTHMTMTVFWLVQLQIAALHYRDGRTGKPLSRDDFKNVLLRSPELMDAGLWKDYYSTDRLFTPGARERWCAPDVKPFPSVIRSPNSYTPSHTRPAHSESDRLIGFALAVVQKSLRSKLTRGALVKKALGELQSSIIRQRASQPSLPPYSETKAYFWIQLAHAALASLEAKQPPEQKSMTGWKGSVQALTPAAFKALFGITGEEWREYYSQRLWDSVGARMVFKNPDWKMLPAIFPVPALANVQSARSKLAYDFGLVDSGHWELPSPEDLDLMAAVVVDEAELVDMEGPEGPIIRKDSHATRLLRPYREARDATEYVTKEALGMSAALDAEVSGSDVDGLTKRAFWVQQLVAAMEETPWASTFEELICANPHLAYHHMERRTYATFKKQWPGPDTAFTVTSPRFGSFDEYPDADNPRDLVISIMVGGLVRIRDYPARGFQVEQEIPREVGQN</sequence>
<name>A0A2S4L1U2_9HYPO</name>
<dbReference type="AlphaFoldDB" id="A0A2S4L1U2"/>
<keyword evidence="6" id="KW-1185">Reference proteome</keyword>
<feature type="binding site" evidence="4">
    <location>
        <position position="49"/>
    </location>
    <ligand>
        <name>Mg(2+)</name>
        <dbReference type="ChEBI" id="CHEBI:18420"/>
    </ligand>
</feature>
<dbReference type="Pfam" id="PF00025">
    <property type="entry name" value="Arf"/>
    <property type="match status" value="1"/>
</dbReference>
<feature type="binding site" evidence="4">
    <location>
        <position position="66"/>
    </location>
    <ligand>
        <name>Mg(2+)</name>
        <dbReference type="ChEBI" id="CHEBI:18420"/>
    </ligand>
</feature>
<evidence type="ECO:0000313" key="6">
    <source>
        <dbReference type="Proteomes" id="UP000237481"/>
    </source>
</evidence>
<dbReference type="GO" id="GO:0046872">
    <property type="term" value="F:metal ion binding"/>
    <property type="evidence" value="ECO:0007669"/>
    <property type="project" value="UniProtKB-KW"/>
</dbReference>
<protein>
    <recommendedName>
        <fullName evidence="7">ADP-ribosylation factor</fullName>
    </recommendedName>
</protein>
<dbReference type="EMBL" id="PKSG01000330">
    <property type="protein sequence ID" value="POR36357.1"/>
    <property type="molecule type" value="Genomic_DNA"/>
</dbReference>
<dbReference type="SUPFAM" id="SSF52540">
    <property type="entry name" value="P-loop containing nucleoside triphosphate hydrolases"/>
    <property type="match status" value="1"/>
</dbReference>
<dbReference type="OrthoDB" id="427186at2759"/>
<evidence type="ECO:0000256" key="2">
    <source>
        <dbReference type="ARBA" id="ARBA00023134"/>
    </source>
</evidence>
<dbReference type="InterPro" id="IPR027417">
    <property type="entry name" value="P-loop_NTPase"/>
</dbReference>
<proteinExistence type="predicted"/>
<feature type="binding site" evidence="3">
    <location>
        <position position="89"/>
    </location>
    <ligand>
        <name>GTP</name>
        <dbReference type="ChEBI" id="CHEBI:37565"/>
    </ligand>
</feature>
<dbReference type="Proteomes" id="UP000237481">
    <property type="component" value="Unassembled WGS sequence"/>
</dbReference>
<dbReference type="STRING" id="94208.A0A2S4L1U2"/>
<keyword evidence="2 3" id="KW-0342">GTP-binding</keyword>
<organism evidence="5 6">
    <name type="scientific">Tolypocladium paradoxum</name>
    <dbReference type="NCBI Taxonomy" id="94208"/>
    <lineage>
        <taxon>Eukaryota</taxon>
        <taxon>Fungi</taxon>
        <taxon>Dikarya</taxon>
        <taxon>Ascomycota</taxon>
        <taxon>Pezizomycotina</taxon>
        <taxon>Sordariomycetes</taxon>
        <taxon>Hypocreomycetidae</taxon>
        <taxon>Hypocreales</taxon>
        <taxon>Ophiocordycipitaceae</taxon>
        <taxon>Tolypocladium</taxon>
    </lineage>
</organism>
<evidence type="ECO:0000256" key="4">
    <source>
        <dbReference type="PIRSR" id="PIRSR606689-2"/>
    </source>
</evidence>
<feature type="binding site" evidence="3">
    <location>
        <begin position="42"/>
        <end position="49"/>
    </location>
    <ligand>
        <name>GTP</name>
        <dbReference type="ChEBI" id="CHEBI:37565"/>
    </ligand>
</feature>
<feature type="binding site" evidence="3">
    <location>
        <begin position="146"/>
        <end position="149"/>
    </location>
    <ligand>
        <name>GTP</name>
        <dbReference type="ChEBI" id="CHEBI:37565"/>
    </ligand>
</feature>
<dbReference type="GO" id="GO:0003924">
    <property type="term" value="F:GTPase activity"/>
    <property type="evidence" value="ECO:0007669"/>
    <property type="project" value="InterPro"/>
</dbReference>
<keyword evidence="4" id="KW-0460">Magnesium</keyword>
<comment type="caution">
    <text evidence="5">The sequence shown here is derived from an EMBL/GenBank/DDBJ whole genome shotgun (WGS) entry which is preliminary data.</text>
</comment>
<dbReference type="PROSITE" id="PS51417">
    <property type="entry name" value="ARF"/>
    <property type="match status" value="1"/>
</dbReference>
<evidence type="ECO:0000313" key="5">
    <source>
        <dbReference type="EMBL" id="POR36357.1"/>
    </source>
</evidence>
<evidence type="ECO:0000256" key="3">
    <source>
        <dbReference type="PIRSR" id="PIRSR606689-1"/>
    </source>
</evidence>
<keyword evidence="1 3" id="KW-0547">Nucleotide-binding</keyword>
<dbReference type="SMART" id="SM00177">
    <property type="entry name" value="ARF"/>
    <property type="match status" value="1"/>
</dbReference>
<dbReference type="InterPro" id="IPR024156">
    <property type="entry name" value="Small_GTPase_ARF"/>
</dbReference>
<gene>
    <name evidence="5" type="ORF">TPAR_03444</name>
</gene>
<dbReference type="PANTHER" id="PTHR11711">
    <property type="entry name" value="ADP RIBOSYLATION FACTOR-RELATED"/>
    <property type="match status" value="1"/>
</dbReference>
<reference evidence="5 6" key="1">
    <citation type="submission" date="2018-01" db="EMBL/GenBank/DDBJ databases">
        <title>Harnessing the power of phylogenomics to disentangle the directionality and signatures of interkingdom host jumping in the parasitic fungal genus Tolypocladium.</title>
        <authorList>
            <person name="Quandt C.A."/>
            <person name="Patterson W."/>
            <person name="Spatafora J.W."/>
        </authorList>
    </citation>
    <scope>NUCLEOTIDE SEQUENCE [LARGE SCALE GENOMIC DNA]</scope>
    <source>
        <strain evidence="5 6">NRBC 100945</strain>
    </source>
</reference>
<dbReference type="Gene3D" id="3.40.50.300">
    <property type="entry name" value="P-loop containing nucleotide triphosphate hydrolases"/>
    <property type="match status" value="1"/>
</dbReference>
<dbReference type="InterPro" id="IPR006689">
    <property type="entry name" value="Small_GTPase_ARF/SAR"/>
</dbReference>
<accession>A0A2S4L1U2</accession>
<evidence type="ECO:0008006" key="7">
    <source>
        <dbReference type="Google" id="ProtNLM"/>
    </source>
</evidence>
<evidence type="ECO:0000256" key="1">
    <source>
        <dbReference type="ARBA" id="ARBA00022741"/>
    </source>
</evidence>
<dbReference type="GO" id="GO:0005525">
    <property type="term" value="F:GTP binding"/>
    <property type="evidence" value="ECO:0007669"/>
    <property type="project" value="UniProtKB-KW"/>
</dbReference>